<evidence type="ECO:0000256" key="1">
    <source>
        <dbReference type="SAM" id="MobiDB-lite"/>
    </source>
</evidence>
<dbReference type="EMBL" id="CP001715">
    <property type="protein sequence ID" value="ACV36520.1"/>
    <property type="molecule type" value="Genomic_DNA"/>
</dbReference>
<gene>
    <name evidence="2" type="ordered locus">CAP2UW1_3252</name>
</gene>
<protein>
    <submittedName>
        <fullName evidence="2">Uncharacterized protein</fullName>
    </submittedName>
</protein>
<organism evidence="2">
    <name type="scientific">Accumulibacter regalis</name>
    <dbReference type="NCBI Taxonomy" id="522306"/>
    <lineage>
        <taxon>Bacteria</taxon>
        <taxon>Pseudomonadati</taxon>
        <taxon>Pseudomonadota</taxon>
        <taxon>Betaproteobacteria</taxon>
        <taxon>Candidatus Accumulibacter</taxon>
    </lineage>
</organism>
<dbReference type="KEGG" id="app:CAP2UW1_3252"/>
<reference evidence="2" key="1">
    <citation type="submission" date="2009-08" db="EMBL/GenBank/DDBJ databases">
        <authorList>
            <consortium name="US DOE Joint Genome Institute"/>
            <person name="Lucas S."/>
            <person name="Copeland A."/>
            <person name="Lapidus A."/>
            <person name="Glavina del Rio T."/>
            <person name="Dalin E."/>
            <person name="Tice H."/>
            <person name="Bruce D."/>
            <person name="Barry K."/>
            <person name="Pitluck S."/>
            <person name="Lowry S."/>
            <person name="Larimer F."/>
            <person name="Land M."/>
            <person name="Hauser L."/>
            <person name="Kyrpides N."/>
            <person name="Ivanova N."/>
            <person name="McMahon K.D."/>
            <person name="Hugenholtz P."/>
        </authorList>
    </citation>
    <scope>NUCLEOTIDE SEQUENCE</scope>
    <source>
        <strain evidence="2">UW-1</strain>
    </source>
</reference>
<dbReference type="AlphaFoldDB" id="C7RIE6"/>
<evidence type="ECO:0000313" key="2">
    <source>
        <dbReference type="EMBL" id="ACV36520.1"/>
    </source>
</evidence>
<dbReference type="STRING" id="522306.CAP2UW1_3252"/>
<proteinExistence type="predicted"/>
<reference evidence="2" key="2">
    <citation type="submission" date="2009-09" db="EMBL/GenBank/DDBJ databases">
        <title>Complete sequence of chromosome of Candidatus Accumulibacter phosphatis clade IIA str. UW-1.</title>
        <authorList>
            <consortium name="US DOE Joint Genome Institute"/>
            <person name="Martin H.G."/>
            <person name="Ivanova N."/>
            <person name="Kunin V."/>
            <person name="Warnecke F."/>
            <person name="Barry K."/>
            <person name="He S."/>
            <person name="Salamov A."/>
            <person name="Szeto E."/>
            <person name="Dalin E."/>
            <person name="Pangilinan J.L."/>
            <person name="Lapidus A."/>
            <person name="Lowry S."/>
            <person name="Kyrpides N.C."/>
            <person name="McMahon K.D."/>
            <person name="Hugenholtz P."/>
        </authorList>
    </citation>
    <scope>NUCLEOTIDE SEQUENCE [LARGE SCALE GENOMIC DNA]</scope>
    <source>
        <strain evidence="2">UW-1</strain>
    </source>
</reference>
<feature type="region of interest" description="Disordered" evidence="1">
    <location>
        <begin position="35"/>
        <end position="68"/>
    </location>
</feature>
<sequence>MQVEAIYDHGWLQLLPGVNVKRSRIRLTVIIPDHKTVPEATTQADPFPEDSYSSGGDSKGAPQPRRSVREAVKEILGSWKRTIVSGLPPSDEEHDRLRDERW</sequence>
<dbReference type="HOGENOM" id="CLU_2271205_0_0_4"/>
<name>C7RIE6_ACCRE</name>
<accession>C7RIE6</accession>